<dbReference type="Proteomes" id="UP000316079">
    <property type="component" value="Unassembled WGS sequence"/>
</dbReference>
<sequence length="216" mass="24054">MCESFARSVLRVAVAQMCQAVGWDAVQLSACDLLSDVLERYVQQLARSCHRYSELYGRTDPVLSDVDQAFGLLGVSISELEDYVNNLEPIGYPQSMPQFPLSKSSVLQFPAAGFDTDARDALRGERRDYIPEYFPPLVSLQEGSCVSHDPPMLRSFTLPHPAHISHFGGSASGWWRADMIREVGGLQAFSCVCEKLAEVCHEWQTSQVRVSECECV</sequence>
<keyword evidence="3" id="KW-0804">Transcription</keyword>
<evidence type="ECO:0000256" key="2">
    <source>
        <dbReference type="ARBA" id="ARBA00023015"/>
    </source>
</evidence>
<dbReference type="STRING" id="623744.A0A553QX38"/>
<evidence type="ECO:0000256" key="4">
    <source>
        <dbReference type="ARBA" id="ARBA00023242"/>
    </source>
</evidence>
<dbReference type="GO" id="GO:0002039">
    <property type="term" value="F:p53 binding"/>
    <property type="evidence" value="ECO:0007669"/>
    <property type="project" value="TreeGrafter"/>
</dbReference>
<dbReference type="InterPro" id="IPR006565">
    <property type="entry name" value="BTP"/>
</dbReference>
<dbReference type="GO" id="GO:0005669">
    <property type="term" value="C:transcription factor TFIID complex"/>
    <property type="evidence" value="ECO:0007669"/>
    <property type="project" value="TreeGrafter"/>
</dbReference>
<keyword evidence="2" id="KW-0805">Transcription regulation</keyword>
<evidence type="ECO:0000259" key="5">
    <source>
        <dbReference type="SMART" id="SM00576"/>
    </source>
</evidence>
<dbReference type="PANTHER" id="PTHR46452">
    <property type="entry name" value="TRANSCRIPTION INITIATION FACTOR TFIID SUBUNIT 3"/>
    <property type="match status" value="1"/>
</dbReference>
<comment type="subcellular location">
    <subcellularLocation>
        <location evidence="1">Nucleus</location>
    </subcellularLocation>
</comment>
<dbReference type="AlphaFoldDB" id="A0A553QX38"/>
<dbReference type="InterPro" id="IPR009072">
    <property type="entry name" value="Histone-fold"/>
</dbReference>
<evidence type="ECO:0000313" key="7">
    <source>
        <dbReference type="Proteomes" id="UP000316079"/>
    </source>
</evidence>
<comment type="caution">
    <text evidence="6">The sequence shown here is derived from an EMBL/GenBank/DDBJ whole genome shotgun (WGS) entry which is preliminary data.</text>
</comment>
<evidence type="ECO:0000256" key="3">
    <source>
        <dbReference type="ARBA" id="ARBA00023163"/>
    </source>
</evidence>
<gene>
    <name evidence="6" type="ORF">DNTS_003542</name>
</gene>
<dbReference type="Gene3D" id="1.10.20.10">
    <property type="entry name" value="Histone, subunit A"/>
    <property type="match status" value="1"/>
</dbReference>
<accession>A0A553QX38</accession>
<dbReference type="SMART" id="SM00576">
    <property type="entry name" value="BTP"/>
    <property type="match status" value="1"/>
</dbReference>
<dbReference type="PANTHER" id="PTHR46452:SF1">
    <property type="entry name" value="TRANSCRIPTION INITIATION FACTOR TFIID SUBUNIT 3"/>
    <property type="match status" value="1"/>
</dbReference>
<feature type="domain" description="Bromodomain associated" evidence="5">
    <location>
        <begin position="3"/>
        <end position="79"/>
    </location>
</feature>
<evidence type="ECO:0000256" key="1">
    <source>
        <dbReference type="ARBA" id="ARBA00004123"/>
    </source>
</evidence>
<dbReference type="CDD" id="cd22916">
    <property type="entry name" value="HFD_TAF3"/>
    <property type="match status" value="1"/>
</dbReference>
<dbReference type="OrthoDB" id="436852at2759"/>
<name>A0A553QX38_9TELE</name>
<protein>
    <recommendedName>
        <fullName evidence="5">Bromodomain associated domain-containing protein</fullName>
    </recommendedName>
</protein>
<organism evidence="6 7">
    <name type="scientific">Danionella cerebrum</name>
    <dbReference type="NCBI Taxonomy" id="2873325"/>
    <lineage>
        <taxon>Eukaryota</taxon>
        <taxon>Metazoa</taxon>
        <taxon>Chordata</taxon>
        <taxon>Craniata</taxon>
        <taxon>Vertebrata</taxon>
        <taxon>Euteleostomi</taxon>
        <taxon>Actinopterygii</taxon>
        <taxon>Neopterygii</taxon>
        <taxon>Teleostei</taxon>
        <taxon>Ostariophysi</taxon>
        <taxon>Cypriniformes</taxon>
        <taxon>Danionidae</taxon>
        <taxon>Danioninae</taxon>
        <taxon>Danionella</taxon>
    </lineage>
</organism>
<proteinExistence type="predicted"/>
<dbReference type="Pfam" id="PF07524">
    <property type="entry name" value="Bromo_TP"/>
    <property type="match status" value="1"/>
</dbReference>
<dbReference type="EMBL" id="SRMA01025439">
    <property type="protein sequence ID" value="TRY94517.1"/>
    <property type="molecule type" value="Genomic_DNA"/>
</dbReference>
<dbReference type="GO" id="GO:0046982">
    <property type="term" value="F:protein heterodimerization activity"/>
    <property type="evidence" value="ECO:0007669"/>
    <property type="project" value="InterPro"/>
</dbReference>
<evidence type="ECO:0000313" key="6">
    <source>
        <dbReference type="EMBL" id="TRY94517.1"/>
    </source>
</evidence>
<dbReference type="FunFam" id="1.10.20.10:FF:000056">
    <property type="entry name" value="Transcription initiation factor TFIID subunit 3"/>
    <property type="match status" value="1"/>
</dbReference>
<reference evidence="6 7" key="1">
    <citation type="journal article" date="2019" name="Sci. Data">
        <title>Hybrid genome assembly and annotation of Danionella translucida.</title>
        <authorList>
            <person name="Kadobianskyi M."/>
            <person name="Schulze L."/>
            <person name="Schuelke M."/>
            <person name="Judkewitz B."/>
        </authorList>
    </citation>
    <scope>NUCLEOTIDE SEQUENCE [LARGE SCALE GENOMIC DNA]</scope>
    <source>
        <strain evidence="6 7">Bolton</strain>
    </source>
</reference>
<keyword evidence="4" id="KW-0539">Nucleus</keyword>
<keyword evidence="7" id="KW-1185">Reference proteome</keyword>
<dbReference type="GO" id="GO:0045944">
    <property type="term" value="P:positive regulation of transcription by RNA polymerase II"/>
    <property type="evidence" value="ECO:0007669"/>
    <property type="project" value="TreeGrafter"/>
</dbReference>